<feature type="compositionally biased region" description="Polar residues" evidence="1">
    <location>
        <begin position="316"/>
        <end position="332"/>
    </location>
</feature>
<protein>
    <recommendedName>
        <fullName evidence="2">DUF6824 domain-containing protein</fullName>
    </recommendedName>
</protein>
<dbReference type="Pfam" id="PF20710">
    <property type="entry name" value="DUF6824"/>
    <property type="match status" value="1"/>
</dbReference>
<reference evidence="3" key="1">
    <citation type="submission" date="2021-01" db="EMBL/GenBank/DDBJ databases">
        <authorList>
            <person name="Corre E."/>
            <person name="Pelletier E."/>
            <person name="Niang G."/>
            <person name="Scheremetjew M."/>
            <person name="Finn R."/>
            <person name="Kale V."/>
            <person name="Holt S."/>
            <person name="Cochrane G."/>
            <person name="Meng A."/>
            <person name="Brown T."/>
            <person name="Cohen L."/>
        </authorList>
    </citation>
    <scope>NUCLEOTIDE SEQUENCE</scope>
    <source>
        <strain evidence="3">CCMP 410</strain>
    </source>
</reference>
<sequence>MNSENDVQELQRKKRQFDGEGDHELPKRIRQDSGSKLQRSGIELIETPHDHDVLCGRGGYVNSHKGNVAYRRVVDYNKETYHTCKKQHKILLSRSIVEAVQAQDPPGRFLQKYKKTGKWFDIGYDKALLKASQALREGAEDVRKQIHRATRVDVNNDATESTNSPTEQVAAVAATETISVEEATSDPEPRETPLHSKRIRPEPPTDHVAPSSPAPNTSPRETSMKPITDMDDFSVFSKGVFKNLEEEFRHGALMGCDNESVGDGQRSFVPPSEGPVLDAYMGIPLPVVKARQQSAVLHVYAGVPLPSPPSSPKYRPNTTVQTSPDSDGQSSKDISDEIKSVVSLDGQDELSLTSDEVLFQKLIMATHNPSTFSSEADGSSTQEVWEL</sequence>
<feature type="compositionally biased region" description="Basic and acidic residues" evidence="1">
    <location>
        <begin position="187"/>
        <end position="205"/>
    </location>
</feature>
<feature type="compositionally biased region" description="Basic and acidic residues" evidence="1">
    <location>
        <begin position="16"/>
        <end position="33"/>
    </location>
</feature>
<organism evidence="3">
    <name type="scientific">Grammatophora oceanica</name>
    <dbReference type="NCBI Taxonomy" id="210454"/>
    <lineage>
        <taxon>Eukaryota</taxon>
        <taxon>Sar</taxon>
        <taxon>Stramenopiles</taxon>
        <taxon>Ochrophyta</taxon>
        <taxon>Bacillariophyta</taxon>
        <taxon>Fragilariophyceae</taxon>
        <taxon>Fragilariophycidae</taxon>
        <taxon>Rhabdonematales</taxon>
        <taxon>Grammatophoraceae</taxon>
        <taxon>Grammatophora</taxon>
    </lineage>
</organism>
<evidence type="ECO:0000259" key="2">
    <source>
        <dbReference type="Pfam" id="PF20710"/>
    </source>
</evidence>
<dbReference type="InterPro" id="IPR049227">
    <property type="entry name" value="DUF6824"/>
</dbReference>
<feature type="region of interest" description="Disordered" evidence="1">
    <location>
        <begin position="178"/>
        <end position="229"/>
    </location>
</feature>
<dbReference type="EMBL" id="HBGK01053882">
    <property type="protein sequence ID" value="CAD9312835.1"/>
    <property type="molecule type" value="Transcribed_RNA"/>
</dbReference>
<feature type="region of interest" description="Disordered" evidence="1">
    <location>
        <begin position="1"/>
        <end position="37"/>
    </location>
</feature>
<evidence type="ECO:0000313" key="3">
    <source>
        <dbReference type="EMBL" id="CAD9312835.1"/>
    </source>
</evidence>
<feature type="domain" description="DUF6824" evidence="2">
    <location>
        <begin position="52"/>
        <end position="137"/>
    </location>
</feature>
<feature type="region of interest" description="Disordered" evidence="1">
    <location>
        <begin position="305"/>
        <end position="339"/>
    </location>
</feature>
<accession>A0A7S1VXP8</accession>
<gene>
    <name evidence="3" type="ORF">GOCE00092_LOCUS28410</name>
</gene>
<proteinExistence type="predicted"/>
<dbReference type="AlphaFoldDB" id="A0A7S1VXP8"/>
<evidence type="ECO:0000256" key="1">
    <source>
        <dbReference type="SAM" id="MobiDB-lite"/>
    </source>
</evidence>
<name>A0A7S1VXP8_9STRA</name>